<dbReference type="Proteomes" id="UP000377595">
    <property type="component" value="Unassembled WGS sequence"/>
</dbReference>
<organism evidence="1 2">
    <name type="scientific">Acrocarpospora pleiomorpha</name>
    <dbReference type="NCBI Taxonomy" id="90975"/>
    <lineage>
        <taxon>Bacteria</taxon>
        <taxon>Bacillati</taxon>
        <taxon>Actinomycetota</taxon>
        <taxon>Actinomycetes</taxon>
        <taxon>Streptosporangiales</taxon>
        <taxon>Streptosporangiaceae</taxon>
        <taxon>Acrocarpospora</taxon>
    </lineage>
</organism>
<name>A0A5M3XQ58_9ACTN</name>
<dbReference type="AlphaFoldDB" id="A0A5M3XQ58"/>
<evidence type="ECO:0000313" key="1">
    <source>
        <dbReference type="EMBL" id="GES22199.1"/>
    </source>
</evidence>
<accession>A0A5M3XQ58</accession>
<keyword evidence="2" id="KW-1185">Reference proteome</keyword>
<gene>
    <name evidence="1" type="ORF">Aple_050960</name>
</gene>
<evidence type="ECO:0000313" key="2">
    <source>
        <dbReference type="Proteomes" id="UP000377595"/>
    </source>
</evidence>
<comment type="caution">
    <text evidence="1">The sequence shown here is derived from an EMBL/GenBank/DDBJ whole genome shotgun (WGS) entry which is preliminary data.</text>
</comment>
<proteinExistence type="predicted"/>
<dbReference type="EMBL" id="BLAF01000029">
    <property type="protein sequence ID" value="GES22199.1"/>
    <property type="molecule type" value="Genomic_DNA"/>
</dbReference>
<protein>
    <submittedName>
        <fullName evidence="1">Uncharacterized protein</fullName>
    </submittedName>
</protein>
<reference evidence="1 2" key="1">
    <citation type="submission" date="2019-10" db="EMBL/GenBank/DDBJ databases">
        <title>Whole genome shotgun sequence of Acrocarpospora pleiomorpha NBRC 16267.</title>
        <authorList>
            <person name="Ichikawa N."/>
            <person name="Kimura A."/>
            <person name="Kitahashi Y."/>
            <person name="Komaki H."/>
            <person name="Oguchi A."/>
        </authorList>
    </citation>
    <scope>NUCLEOTIDE SEQUENCE [LARGE SCALE GENOMIC DNA]</scope>
    <source>
        <strain evidence="1 2">NBRC 16267</strain>
    </source>
</reference>
<sequence length="71" mass="7531">MGNALLKGLGSDHAGHADVIKGEGDASFPAERFGDEARCGRTWFDTIKPTLHIYVSAAQGCTLFLGNLTHS</sequence>